<accession>A0A8J7QAP4</accession>
<dbReference type="InterPro" id="IPR011008">
    <property type="entry name" value="Dimeric_a/b-barrel"/>
</dbReference>
<keyword evidence="3" id="KW-0804">Transcription</keyword>
<dbReference type="InterPro" id="IPR036388">
    <property type="entry name" value="WH-like_DNA-bd_sf"/>
</dbReference>
<reference evidence="5" key="1">
    <citation type="submission" date="2021-03" db="EMBL/GenBank/DDBJ databases">
        <authorList>
            <person name="Wang G."/>
        </authorList>
    </citation>
    <scope>NUCLEOTIDE SEQUENCE</scope>
    <source>
        <strain evidence="5">KCTC 12899</strain>
    </source>
</reference>
<dbReference type="GO" id="GO:0006355">
    <property type="term" value="P:regulation of DNA-templated transcription"/>
    <property type="evidence" value="ECO:0007669"/>
    <property type="project" value="UniProtKB-ARBA"/>
</dbReference>
<dbReference type="InterPro" id="IPR019887">
    <property type="entry name" value="Tscrpt_reg_AsnC/Lrp_C"/>
</dbReference>
<dbReference type="InterPro" id="IPR011991">
    <property type="entry name" value="ArsR-like_HTH"/>
</dbReference>
<dbReference type="PROSITE" id="PS50956">
    <property type="entry name" value="HTH_ASNC_2"/>
    <property type="match status" value="1"/>
</dbReference>
<dbReference type="InterPro" id="IPR000485">
    <property type="entry name" value="AsnC-type_HTH_dom"/>
</dbReference>
<dbReference type="Proteomes" id="UP000664417">
    <property type="component" value="Unassembled WGS sequence"/>
</dbReference>
<evidence type="ECO:0000313" key="5">
    <source>
        <dbReference type="EMBL" id="MBO1320589.1"/>
    </source>
</evidence>
<keyword evidence="1" id="KW-0805">Transcription regulation</keyword>
<dbReference type="Gene3D" id="3.30.70.920">
    <property type="match status" value="1"/>
</dbReference>
<keyword evidence="6" id="KW-1185">Reference proteome</keyword>
<dbReference type="GO" id="GO:0043565">
    <property type="term" value="F:sequence-specific DNA binding"/>
    <property type="evidence" value="ECO:0007669"/>
    <property type="project" value="InterPro"/>
</dbReference>
<evidence type="ECO:0000259" key="4">
    <source>
        <dbReference type="PROSITE" id="PS50956"/>
    </source>
</evidence>
<feature type="domain" description="HTH asnC-type" evidence="4">
    <location>
        <begin position="2"/>
        <end position="88"/>
    </location>
</feature>
<dbReference type="Pfam" id="PF01037">
    <property type="entry name" value="AsnC_trans_reg"/>
    <property type="match status" value="1"/>
</dbReference>
<comment type="caution">
    <text evidence="5">The sequence shown here is derived from an EMBL/GenBank/DDBJ whole genome shotgun (WGS) entry which is preliminary data.</text>
</comment>
<dbReference type="GO" id="GO:0043200">
    <property type="term" value="P:response to amino acid"/>
    <property type="evidence" value="ECO:0007669"/>
    <property type="project" value="TreeGrafter"/>
</dbReference>
<dbReference type="Pfam" id="PF13412">
    <property type="entry name" value="HTH_24"/>
    <property type="match status" value="1"/>
</dbReference>
<name>A0A8J7QAP4_9BACT</name>
<evidence type="ECO:0000256" key="1">
    <source>
        <dbReference type="ARBA" id="ARBA00023015"/>
    </source>
</evidence>
<dbReference type="SUPFAM" id="SSF46785">
    <property type="entry name" value="Winged helix' DNA-binding domain"/>
    <property type="match status" value="1"/>
</dbReference>
<dbReference type="PRINTS" id="PR00033">
    <property type="entry name" value="HTHASNC"/>
</dbReference>
<dbReference type="EMBL" id="JAFREP010000018">
    <property type="protein sequence ID" value="MBO1320589.1"/>
    <property type="molecule type" value="Genomic_DNA"/>
</dbReference>
<dbReference type="PANTHER" id="PTHR30154">
    <property type="entry name" value="LEUCINE-RESPONSIVE REGULATORY PROTEIN"/>
    <property type="match status" value="1"/>
</dbReference>
<dbReference type="AlphaFoldDB" id="A0A8J7QAP4"/>
<dbReference type="SUPFAM" id="SSF54909">
    <property type="entry name" value="Dimeric alpha+beta barrel"/>
    <property type="match status" value="1"/>
</dbReference>
<evidence type="ECO:0000256" key="2">
    <source>
        <dbReference type="ARBA" id="ARBA00023125"/>
    </source>
</evidence>
<dbReference type="InterPro" id="IPR019888">
    <property type="entry name" value="Tscrpt_reg_AsnC-like"/>
</dbReference>
<organism evidence="5 6">
    <name type="scientific">Acanthopleuribacter pedis</name>
    <dbReference type="NCBI Taxonomy" id="442870"/>
    <lineage>
        <taxon>Bacteria</taxon>
        <taxon>Pseudomonadati</taxon>
        <taxon>Acidobacteriota</taxon>
        <taxon>Holophagae</taxon>
        <taxon>Acanthopleuribacterales</taxon>
        <taxon>Acanthopleuribacteraceae</taxon>
        <taxon>Acanthopleuribacter</taxon>
    </lineage>
</organism>
<dbReference type="PANTHER" id="PTHR30154:SF34">
    <property type="entry name" value="TRANSCRIPTIONAL REGULATOR AZLB"/>
    <property type="match status" value="1"/>
</dbReference>
<dbReference type="RefSeq" id="WP_207860543.1">
    <property type="nucleotide sequence ID" value="NZ_JAFREP010000018.1"/>
</dbReference>
<proteinExistence type="predicted"/>
<dbReference type="CDD" id="cd00090">
    <property type="entry name" value="HTH_ARSR"/>
    <property type="match status" value="1"/>
</dbReference>
<sequence length="151" mass="17150">MLDDTDRHILNLLQQDAKKSIKEISAELHITKTPVYERIKRLERDGYITGYTAIVDPKMVERSLMVFCAVTLKTHTAENIDAFTEGVRAIPEVIECFVTAGMFDLILKVVVRDLEAYHEFASHKLATLPNIDKIQSSFVMTQIKNSTNLPL</sequence>
<dbReference type="SMART" id="SM00344">
    <property type="entry name" value="HTH_ASNC"/>
    <property type="match status" value="1"/>
</dbReference>
<evidence type="ECO:0000313" key="6">
    <source>
        <dbReference type="Proteomes" id="UP000664417"/>
    </source>
</evidence>
<dbReference type="GO" id="GO:0005829">
    <property type="term" value="C:cytosol"/>
    <property type="evidence" value="ECO:0007669"/>
    <property type="project" value="TreeGrafter"/>
</dbReference>
<protein>
    <submittedName>
        <fullName evidence="5">Lrp/AsnC family transcriptional regulator</fullName>
    </submittedName>
</protein>
<evidence type="ECO:0000256" key="3">
    <source>
        <dbReference type="ARBA" id="ARBA00023163"/>
    </source>
</evidence>
<gene>
    <name evidence="5" type="ORF">J3U88_19080</name>
</gene>
<dbReference type="Gene3D" id="1.10.10.10">
    <property type="entry name" value="Winged helix-like DNA-binding domain superfamily/Winged helix DNA-binding domain"/>
    <property type="match status" value="1"/>
</dbReference>
<dbReference type="InterPro" id="IPR036390">
    <property type="entry name" value="WH_DNA-bd_sf"/>
</dbReference>
<keyword evidence="2" id="KW-0238">DNA-binding</keyword>